<evidence type="ECO:0000313" key="10">
    <source>
        <dbReference type="Proteomes" id="UP000299011"/>
    </source>
</evidence>
<dbReference type="RefSeq" id="WP_004058601.1">
    <property type="nucleotide sequence ID" value="NC_017941.2"/>
</dbReference>
<dbReference type="EMBL" id="CP039139">
    <property type="protein sequence ID" value="QCQ74415.1"/>
    <property type="molecule type" value="Genomic_DNA"/>
</dbReference>
<reference evidence="5 8" key="3">
    <citation type="journal article" date="2014" name="PLoS Genet.">
        <title>Phylogenetically driven sequencing of extremely halophilic archaea reveals strategies for static and dynamic osmo-response.</title>
        <authorList>
            <person name="Becker E.A."/>
            <person name="Seitzer P.M."/>
            <person name="Tritt A."/>
            <person name="Larsen D."/>
            <person name="Krusor M."/>
            <person name="Yao A.I."/>
            <person name="Wu D."/>
            <person name="Madern D."/>
            <person name="Eisen J.A."/>
            <person name="Darling A.E."/>
            <person name="Facciotti M.T."/>
        </authorList>
    </citation>
    <scope>NUCLEOTIDE SEQUENCE [LARGE SCALE GENOMIC DNA]</scope>
    <source>
        <strain evidence="5">ATCC 33500</strain>
        <strain evidence="8">ATCC 33500 / DSM 1411 / JCM 8866 / NBRC 14739 / NCIMB 2177 / R-4</strain>
    </source>
</reference>
<evidence type="ECO:0000259" key="2">
    <source>
        <dbReference type="Pfam" id="PF26469"/>
    </source>
</evidence>
<keyword evidence="1" id="KW-0472">Membrane</keyword>
<organism evidence="3 7">
    <name type="scientific">Haloferax mediterranei (strain ATCC 33500 / DSM 1411 / JCM 8866 / NBRC 14739 / NCIMB 2177 / R-4)</name>
    <name type="common">Halobacterium mediterranei</name>
    <dbReference type="NCBI Taxonomy" id="523841"/>
    <lineage>
        <taxon>Archaea</taxon>
        <taxon>Methanobacteriati</taxon>
        <taxon>Methanobacteriota</taxon>
        <taxon>Stenosarchaea group</taxon>
        <taxon>Halobacteria</taxon>
        <taxon>Halobacteriales</taxon>
        <taxon>Haloferacaceae</taxon>
        <taxon>Haloferax</taxon>
    </lineage>
</organism>
<dbReference type="Proteomes" id="UP000299011">
    <property type="component" value="Chromosome"/>
</dbReference>
<evidence type="ECO:0000256" key="1">
    <source>
        <dbReference type="SAM" id="Phobius"/>
    </source>
</evidence>
<reference evidence="6 10" key="6">
    <citation type="submission" date="2019-04" db="EMBL/GenBank/DDBJ databases">
        <title>Methylomes of two halophilic Archaea, Haloarcula marismortui and Haloferax mediterranei.</title>
        <authorList>
            <person name="DasSarma S."/>
            <person name="DasSarma P."/>
            <person name="DasSarma S."/>
            <person name="Fomenkov A."/>
            <person name="Vincze T."/>
            <person name="Anton B.P."/>
            <person name="Roberts R.J."/>
        </authorList>
    </citation>
    <scope>NUCLEOTIDE SEQUENCE [LARGE SCALE GENOMIC DNA]</scope>
    <source>
        <strain evidence="6">ATCC 33500</strain>
        <strain evidence="10">ATCC 33500 / DSM 1411 / JCM 8866 / NBRC 14739 / NCIMB 2177 / R-4</strain>
    </source>
</reference>
<dbReference type="GeneID" id="40155483"/>
<evidence type="ECO:0000313" key="8">
    <source>
        <dbReference type="Proteomes" id="UP000011603"/>
    </source>
</evidence>
<keyword evidence="1" id="KW-0812">Transmembrane</keyword>
<dbReference type="KEGG" id="hme:HFX_0115"/>
<proteinExistence type="predicted"/>
<name>I3R0U7_HALMT</name>
<reference evidence="3 7" key="2">
    <citation type="journal article" date="2012" name="J. Bacteriol.">
        <title>Complete genome sequence of the metabolically versatile halophilic archaeon Haloferax mediterranei, a poly(3-hydroxybutyrate-co-3-hydroxyvalerate) producer.</title>
        <authorList>
            <person name="Han J."/>
            <person name="Zhang F."/>
            <person name="Hou J."/>
            <person name="Liu X."/>
            <person name="Li M."/>
            <person name="Liu H."/>
            <person name="Cai L."/>
            <person name="Zhang B."/>
            <person name="Chen Y."/>
            <person name="Zhou J."/>
            <person name="Hu S."/>
            <person name="Xiang H."/>
        </authorList>
    </citation>
    <scope>NUCLEOTIDE SEQUENCE [LARGE SCALE GENOMIC DNA]</scope>
    <source>
        <strain evidence="7">ATCC 33500 / DSM 1411 / JCM 8866 / NBRC 14739 / NCIMB 2177 / R-4</strain>
        <strain evidence="3">CGMCC 1.2087</strain>
    </source>
</reference>
<evidence type="ECO:0000313" key="9">
    <source>
        <dbReference type="Proteomes" id="UP000027075"/>
    </source>
</evidence>
<evidence type="ECO:0000313" key="6">
    <source>
        <dbReference type="EMBL" id="QCQ74415.1"/>
    </source>
</evidence>
<gene>
    <name evidence="3" type="ordered locus">HFX_0115</name>
    <name evidence="4" type="ORF">BM92_08700</name>
    <name evidence="5" type="ORF">C439_09815</name>
    <name evidence="6" type="ORF">E6P09_03660</name>
</gene>
<evidence type="ECO:0000313" key="5">
    <source>
        <dbReference type="EMBL" id="EMA02870.1"/>
    </source>
</evidence>
<dbReference type="EMBL" id="AOLO01000007">
    <property type="protein sequence ID" value="EMA02870.1"/>
    <property type="molecule type" value="Genomic_DNA"/>
</dbReference>
<evidence type="ECO:0000313" key="3">
    <source>
        <dbReference type="EMBL" id="AFK17857.1"/>
    </source>
</evidence>
<dbReference type="AlphaFoldDB" id="I3R0U7"/>
<dbReference type="InterPro" id="IPR058457">
    <property type="entry name" value="DUF8144"/>
</dbReference>
<dbReference type="PATRIC" id="fig|523841.21.peg.1996"/>
<dbReference type="HOGENOM" id="CLU_2839284_0_0_2"/>
<dbReference type="Proteomes" id="UP000027075">
    <property type="component" value="Chromosome"/>
</dbReference>
<reference evidence="3" key="1">
    <citation type="journal article" date="2012" name="Appl. Environ. Microbiol.">
        <title>Identification of the haloarchaeal phasin (PhaP) that functions in polyhydroxyalkanoate accumulation and granule formation in Haloferax mediterranei.</title>
        <authorList>
            <person name="Cai S."/>
            <person name="Cai L."/>
            <person name="Liu H."/>
            <person name="Liu X."/>
            <person name="Han J."/>
            <person name="Zhou J."/>
            <person name="Xiang H."/>
        </authorList>
    </citation>
    <scope>NUCLEOTIDE SEQUENCE</scope>
    <source>
        <strain evidence="3">CGMCC 1.2087</strain>
    </source>
</reference>
<reference evidence="4 9" key="4">
    <citation type="submission" date="2014-04" db="EMBL/GenBank/DDBJ databases">
        <title>Transcriptional profiles of Haloferax mediterranei on the basis of nitrogen availability.</title>
        <authorList>
            <person name="Bautista V."/>
        </authorList>
    </citation>
    <scope>NUCLEOTIDE SEQUENCE [LARGE SCALE GENOMIC DNA]</scope>
    <source>
        <strain evidence="4">ATCC 33500</strain>
        <strain evidence="9">ATCC 33500 / DSM 1411 / JCM 8866 / NBRC 14739 / NCIMB 2177 / R-4</strain>
    </source>
</reference>
<evidence type="ECO:0000313" key="4">
    <source>
        <dbReference type="EMBL" id="AHZ22721.1"/>
    </source>
</evidence>
<accession>I3R0U7</accession>
<feature type="transmembrane region" description="Helical" evidence="1">
    <location>
        <begin position="40"/>
        <end position="63"/>
    </location>
</feature>
<dbReference type="Proteomes" id="UP000006469">
    <property type="component" value="Chromosome"/>
</dbReference>
<dbReference type="PaxDb" id="523841-HFX_0115"/>
<protein>
    <recommendedName>
        <fullName evidence="2">DUF8144 domain-containing protein</fullName>
    </recommendedName>
</protein>
<dbReference type="Proteomes" id="UP000011603">
    <property type="component" value="Unassembled WGS sequence"/>
</dbReference>
<reference evidence="3" key="5">
    <citation type="submission" date="2014-05" db="EMBL/GenBank/DDBJ databases">
        <authorList>
            <person name="Wang L."/>
            <person name="Yang H."/>
            <person name="Xiang H."/>
        </authorList>
    </citation>
    <scope>NUCLEOTIDE SEQUENCE</scope>
    <source>
        <strain evidence="3">CGMCC 1.2087</strain>
    </source>
</reference>
<sequence length="65" mass="7109">MSEKTAVEFIEEWQTGAFLIIGSAVAGAVSAAALRPYETLARVLFVFFFGAAFAFMGFSYLLYGR</sequence>
<dbReference type="EMBL" id="CP001868">
    <property type="protein sequence ID" value="AFK17857.1"/>
    <property type="molecule type" value="Genomic_DNA"/>
</dbReference>
<keyword evidence="1" id="KW-1133">Transmembrane helix</keyword>
<keyword evidence="8" id="KW-1185">Reference proteome</keyword>
<evidence type="ECO:0000313" key="7">
    <source>
        <dbReference type="Proteomes" id="UP000006469"/>
    </source>
</evidence>
<feature type="transmembrane region" description="Helical" evidence="1">
    <location>
        <begin position="12"/>
        <end position="34"/>
    </location>
</feature>
<dbReference type="EMBL" id="CP007551">
    <property type="protein sequence ID" value="AHZ22721.1"/>
    <property type="molecule type" value="Genomic_DNA"/>
</dbReference>
<feature type="domain" description="DUF8144" evidence="2">
    <location>
        <begin position="1"/>
        <end position="65"/>
    </location>
</feature>
<dbReference type="Pfam" id="PF26469">
    <property type="entry name" value="DUF8144"/>
    <property type="match status" value="1"/>
</dbReference>